<dbReference type="Proteomes" id="UP000593567">
    <property type="component" value="Unassembled WGS sequence"/>
</dbReference>
<protein>
    <recommendedName>
        <fullName evidence="1">Par3/HAL N-terminal domain-containing protein</fullName>
    </recommendedName>
</protein>
<dbReference type="AlphaFoldDB" id="A0A7J7JIF2"/>
<feature type="domain" description="Par3/HAL N-terminal" evidence="1">
    <location>
        <begin position="1"/>
        <end position="80"/>
    </location>
</feature>
<dbReference type="Gene3D" id="3.10.20.90">
    <property type="entry name" value="Phosphatidylinositol 3-kinase Catalytic Subunit, Chain A, domain 1"/>
    <property type="match status" value="1"/>
</dbReference>
<gene>
    <name evidence="2" type="ORF">EB796_015594</name>
</gene>
<evidence type="ECO:0000313" key="2">
    <source>
        <dbReference type="EMBL" id="KAF6026099.1"/>
    </source>
</evidence>
<organism evidence="2 3">
    <name type="scientific">Bugula neritina</name>
    <name type="common">Brown bryozoan</name>
    <name type="synonym">Sertularia neritina</name>
    <dbReference type="NCBI Taxonomy" id="10212"/>
    <lineage>
        <taxon>Eukaryota</taxon>
        <taxon>Metazoa</taxon>
        <taxon>Spiralia</taxon>
        <taxon>Lophotrochozoa</taxon>
        <taxon>Bryozoa</taxon>
        <taxon>Gymnolaemata</taxon>
        <taxon>Cheilostomatida</taxon>
        <taxon>Flustrina</taxon>
        <taxon>Buguloidea</taxon>
        <taxon>Bugulidae</taxon>
        <taxon>Bugula</taxon>
    </lineage>
</organism>
<reference evidence="2" key="1">
    <citation type="submission" date="2020-06" db="EMBL/GenBank/DDBJ databases">
        <title>Draft genome of Bugula neritina, a colonial animal packing powerful symbionts and potential medicines.</title>
        <authorList>
            <person name="Rayko M."/>
        </authorList>
    </citation>
    <scope>NUCLEOTIDE SEQUENCE [LARGE SCALE GENOMIC DNA]</scope>
    <source>
        <strain evidence="2">Kwan_BN1</strain>
    </source>
</reference>
<dbReference type="Pfam" id="PF12053">
    <property type="entry name" value="Par3_HAL_N_term"/>
    <property type="match status" value="1"/>
</dbReference>
<evidence type="ECO:0000313" key="3">
    <source>
        <dbReference type="Proteomes" id="UP000593567"/>
    </source>
</evidence>
<dbReference type="EMBL" id="VXIV02002350">
    <property type="protein sequence ID" value="KAF6026099.1"/>
    <property type="molecule type" value="Genomic_DNA"/>
</dbReference>
<sequence length="131" mass="14521">MKLSVYVKGEIFAIPCGDGTGTIKTLGENALKRYAKFKASALSILNKVSEIRRTNGGAMLDEDDIIKDVLNDDDFVSVVLQNEKASYYTFNSMENLYPCLKSWVWANCQPLEFSPHCKVGQAAKISKFAGE</sequence>
<keyword evidence="3" id="KW-1185">Reference proteome</keyword>
<dbReference type="InterPro" id="IPR021922">
    <property type="entry name" value="Par3/HAL_N"/>
</dbReference>
<name>A0A7J7JIF2_BUGNE</name>
<accession>A0A7J7JIF2</accession>
<proteinExistence type="predicted"/>
<evidence type="ECO:0000259" key="1">
    <source>
        <dbReference type="Pfam" id="PF12053"/>
    </source>
</evidence>
<comment type="caution">
    <text evidence="2">The sequence shown here is derived from an EMBL/GenBank/DDBJ whole genome shotgun (WGS) entry which is preliminary data.</text>
</comment>
<dbReference type="OrthoDB" id="6276920at2759"/>